<name>A0A368GFE1_ANCCA</name>
<sequence>MTTCSDQSQQTIEEFSVFVVLPQSVSQNRIQVICRSFKILKVTDIEPYIYIEHNCGYEGLDQKHYFIRAVPKEFIMEGNFSKKTYHMGDIELLTKDAPVQQYQRRMLIHHHHSSHGPLSLHQQVMQCIPHYVAYKDYYEKVVVSGGTSQYNKTELEKQAWDDLVRKITGPPPSPPGISHVEEVHTQTRLEEQRRLDEMKRLEEERRLEEQRRLEEEKRKEDEPRKDDLTEAEEDRELEEEARLREQHWKDEEERRRLEEERRRLEEELEHRREEHNRRLEEFKKLEEQRKEEIARLEQERKMWMEKLKELEEGQKKKHLVQIICSRDNVVRTTQIREYTEGEDPCEGFRRT</sequence>
<dbReference type="OrthoDB" id="5875941at2759"/>
<dbReference type="STRING" id="29170.A0A368GFE1"/>
<keyword evidence="3" id="KW-1185">Reference proteome</keyword>
<feature type="compositionally biased region" description="Basic and acidic residues" evidence="1">
    <location>
        <begin position="179"/>
        <end position="228"/>
    </location>
</feature>
<feature type="region of interest" description="Disordered" evidence="1">
    <location>
        <begin position="165"/>
        <end position="244"/>
    </location>
</feature>
<evidence type="ECO:0000313" key="2">
    <source>
        <dbReference type="EMBL" id="RCN41959.1"/>
    </source>
</evidence>
<dbReference type="EMBL" id="JOJR01000215">
    <property type="protein sequence ID" value="RCN41959.1"/>
    <property type="molecule type" value="Genomic_DNA"/>
</dbReference>
<evidence type="ECO:0000256" key="1">
    <source>
        <dbReference type="SAM" id="MobiDB-lite"/>
    </source>
</evidence>
<accession>A0A368GFE1</accession>
<protein>
    <submittedName>
        <fullName evidence="2">Transthyretin-like family protein</fullName>
    </submittedName>
</protein>
<reference evidence="2 3" key="1">
    <citation type="submission" date="2014-10" db="EMBL/GenBank/DDBJ databases">
        <title>Draft genome of the hookworm Ancylostoma caninum.</title>
        <authorList>
            <person name="Mitreva M."/>
        </authorList>
    </citation>
    <scope>NUCLEOTIDE SEQUENCE [LARGE SCALE GENOMIC DNA]</scope>
    <source>
        <strain evidence="2 3">Baltimore</strain>
    </source>
</reference>
<comment type="caution">
    <text evidence="2">The sequence shown here is derived from an EMBL/GenBank/DDBJ whole genome shotgun (WGS) entry which is preliminary data.</text>
</comment>
<gene>
    <name evidence="2" type="ORF">ANCCAN_12064</name>
</gene>
<proteinExistence type="predicted"/>
<organism evidence="2 3">
    <name type="scientific">Ancylostoma caninum</name>
    <name type="common">Dog hookworm</name>
    <dbReference type="NCBI Taxonomy" id="29170"/>
    <lineage>
        <taxon>Eukaryota</taxon>
        <taxon>Metazoa</taxon>
        <taxon>Ecdysozoa</taxon>
        <taxon>Nematoda</taxon>
        <taxon>Chromadorea</taxon>
        <taxon>Rhabditida</taxon>
        <taxon>Rhabditina</taxon>
        <taxon>Rhabditomorpha</taxon>
        <taxon>Strongyloidea</taxon>
        <taxon>Ancylostomatidae</taxon>
        <taxon>Ancylostomatinae</taxon>
        <taxon>Ancylostoma</taxon>
    </lineage>
</organism>
<dbReference type="AlphaFoldDB" id="A0A368GFE1"/>
<feature type="compositionally biased region" description="Acidic residues" evidence="1">
    <location>
        <begin position="229"/>
        <end position="239"/>
    </location>
</feature>
<dbReference type="Proteomes" id="UP000252519">
    <property type="component" value="Unassembled WGS sequence"/>
</dbReference>
<evidence type="ECO:0000313" key="3">
    <source>
        <dbReference type="Proteomes" id="UP000252519"/>
    </source>
</evidence>